<dbReference type="GO" id="GO:0006914">
    <property type="term" value="P:autophagy"/>
    <property type="evidence" value="ECO:0007669"/>
    <property type="project" value="UniProtKB-KW"/>
</dbReference>
<accession>A0AAW1RNX8</accession>
<comment type="subcellular location">
    <subcellularLocation>
        <location evidence="1">Endoplasmic reticulum membrane</location>
        <topology evidence="1">Single-pass type IV membrane protein</topology>
    </subcellularLocation>
</comment>
<dbReference type="Proteomes" id="UP001445335">
    <property type="component" value="Unassembled WGS sequence"/>
</dbReference>
<protein>
    <recommendedName>
        <fullName evidence="2">DnaJ homolog subfamily C member 16</fullName>
    </recommendedName>
    <alternativeName>
        <fullName evidence="5">Endoplasmic reticulum DNA J domain-containing protein 8</fullName>
    </alternativeName>
</protein>
<gene>
    <name evidence="9" type="ORF">WJX81_008480</name>
</gene>
<dbReference type="CDD" id="cd06257">
    <property type="entry name" value="DnaJ"/>
    <property type="match status" value="1"/>
</dbReference>
<dbReference type="InterPro" id="IPR036249">
    <property type="entry name" value="Thioredoxin-like_sf"/>
</dbReference>
<evidence type="ECO:0000256" key="5">
    <source>
        <dbReference type="ARBA" id="ARBA00035043"/>
    </source>
</evidence>
<keyword evidence="3" id="KW-0072">Autophagy</keyword>
<comment type="function">
    <text evidence="4">Plays an important role in regulating the size of autophagosomes during the formation process.</text>
</comment>
<dbReference type="GO" id="GO:0005789">
    <property type="term" value="C:endoplasmic reticulum membrane"/>
    <property type="evidence" value="ECO:0007669"/>
    <property type="project" value="UniProtKB-SubCell"/>
</dbReference>
<evidence type="ECO:0000256" key="2">
    <source>
        <dbReference type="ARBA" id="ARBA00020921"/>
    </source>
</evidence>
<organism evidence="9 10">
    <name type="scientific">Elliptochloris bilobata</name>
    <dbReference type="NCBI Taxonomy" id="381761"/>
    <lineage>
        <taxon>Eukaryota</taxon>
        <taxon>Viridiplantae</taxon>
        <taxon>Chlorophyta</taxon>
        <taxon>core chlorophytes</taxon>
        <taxon>Trebouxiophyceae</taxon>
        <taxon>Trebouxiophyceae incertae sedis</taxon>
        <taxon>Elliptochloris clade</taxon>
        <taxon>Elliptochloris</taxon>
    </lineage>
</organism>
<proteinExistence type="predicted"/>
<dbReference type="InterPro" id="IPR001623">
    <property type="entry name" value="DnaJ_domain"/>
</dbReference>
<evidence type="ECO:0000256" key="7">
    <source>
        <dbReference type="SAM" id="SignalP"/>
    </source>
</evidence>
<dbReference type="SUPFAM" id="SSF52833">
    <property type="entry name" value="Thioredoxin-like"/>
    <property type="match status" value="2"/>
</dbReference>
<dbReference type="Pfam" id="PF00085">
    <property type="entry name" value="Thioredoxin"/>
    <property type="match status" value="1"/>
</dbReference>
<dbReference type="PROSITE" id="PS50076">
    <property type="entry name" value="DNAJ_2"/>
    <property type="match status" value="1"/>
</dbReference>
<dbReference type="SUPFAM" id="SSF68906">
    <property type="entry name" value="SAP domain"/>
    <property type="match status" value="1"/>
</dbReference>
<dbReference type="AlphaFoldDB" id="A0AAW1RNX8"/>
<name>A0AAW1RNX8_9CHLO</name>
<sequence length="389" mass="40867">MILRAQLACLLLAFLLCGTAALRDKKLYDALGVAEDADDRTIKKAYRKAALKWHPDRNPDKKSYAEKKFKEIASAYEVLSDAEKRKVYDQFGEEGLKAGGPDGPGGPGGGPGGAAFHFEGDPFEIFNAFFGGGNPFGPGGPGGAGAGARAGKRRGAALKGVVSVGAVNCDDHQGLCGQHGVQGFPTIKAWVGGKLVEYQGDRSASHIKDWALSLLPNKVATLSKPAQLDSLLQRCGGGGAKGGANGAAAWGACVLLFTDKPATPPLFKSLAAQYAGKLAFGEAKTSNMDLAKRFGVTAAPALLAICNGNEAAAERYEGDFKAGPIGAWLERFAGGRRCASRVDLKRADLGKMRVAQLKQLLVDRGVTCRECAEKADFVRRLEGLVKSEL</sequence>
<evidence type="ECO:0000313" key="9">
    <source>
        <dbReference type="EMBL" id="KAK9835071.1"/>
    </source>
</evidence>
<evidence type="ECO:0000256" key="1">
    <source>
        <dbReference type="ARBA" id="ARBA00004163"/>
    </source>
</evidence>
<dbReference type="Gene3D" id="3.40.30.10">
    <property type="entry name" value="Glutaredoxin"/>
    <property type="match status" value="2"/>
</dbReference>
<keyword evidence="7" id="KW-0732">Signal</keyword>
<evidence type="ECO:0000256" key="3">
    <source>
        <dbReference type="ARBA" id="ARBA00023006"/>
    </source>
</evidence>
<evidence type="ECO:0000259" key="8">
    <source>
        <dbReference type="PROSITE" id="PS50076"/>
    </source>
</evidence>
<dbReference type="Gene3D" id="1.10.287.110">
    <property type="entry name" value="DnaJ domain"/>
    <property type="match status" value="1"/>
</dbReference>
<feature type="signal peptide" evidence="7">
    <location>
        <begin position="1"/>
        <end position="21"/>
    </location>
</feature>
<dbReference type="SUPFAM" id="SSF46565">
    <property type="entry name" value="Chaperone J-domain"/>
    <property type="match status" value="1"/>
</dbReference>
<evidence type="ECO:0000256" key="4">
    <source>
        <dbReference type="ARBA" id="ARBA00035002"/>
    </source>
</evidence>
<dbReference type="PRINTS" id="PR00625">
    <property type="entry name" value="JDOMAIN"/>
</dbReference>
<feature type="compositionally biased region" description="Gly residues" evidence="6">
    <location>
        <begin position="97"/>
        <end position="113"/>
    </location>
</feature>
<feature type="region of interest" description="Disordered" evidence="6">
    <location>
        <begin position="93"/>
        <end position="114"/>
    </location>
</feature>
<dbReference type="EMBL" id="JALJOU010000030">
    <property type="protein sequence ID" value="KAK9835071.1"/>
    <property type="molecule type" value="Genomic_DNA"/>
</dbReference>
<dbReference type="PROSITE" id="PS00636">
    <property type="entry name" value="DNAJ_1"/>
    <property type="match status" value="1"/>
</dbReference>
<keyword evidence="10" id="KW-1185">Reference proteome</keyword>
<dbReference type="InterPro" id="IPR013766">
    <property type="entry name" value="Thioredoxin_domain"/>
</dbReference>
<feature type="domain" description="J" evidence="8">
    <location>
        <begin position="26"/>
        <end position="92"/>
    </location>
</feature>
<evidence type="ECO:0000256" key="6">
    <source>
        <dbReference type="SAM" id="MobiDB-lite"/>
    </source>
</evidence>
<dbReference type="InterPro" id="IPR019345">
    <property type="entry name" value="ARMET_C"/>
</dbReference>
<dbReference type="Pfam" id="PF10208">
    <property type="entry name" value="ARMET_C"/>
    <property type="match status" value="1"/>
</dbReference>
<dbReference type="PANTHER" id="PTHR45184">
    <property type="entry name" value="DNAJ PROTEIN ERDJ3A"/>
    <property type="match status" value="1"/>
</dbReference>
<dbReference type="Gene3D" id="1.10.720.30">
    <property type="entry name" value="SAP domain"/>
    <property type="match status" value="1"/>
</dbReference>
<dbReference type="InterPro" id="IPR052842">
    <property type="entry name" value="ER_Co-chaperone"/>
</dbReference>
<reference evidence="9 10" key="1">
    <citation type="journal article" date="2024" name="Nat. Commun.">
        <title>Phylogenomics reveals the evolutionary origins of lichenization in chlorophyte algae.</title>
        <authorList>
            <person name="Puginier C."/>
            <person name="Libourel C."/>
            <person name="Otte J."/>
            <person name="Skaloud P."/>
            <person name="Haon M."/>
            <person name="Grisel S."/>
            <person name="Petersen M."/>
            <person name="Berrin J.G."/>
            <person name="Delaux P.M."/>
            <person name="Dal Grande F."/>
            <person name="Keller J."/>
        </authorList>
    </citation>
    <scope>NUCLEOTIDE SEQUENCE [LARGE SCALE GENOMIC DNA]</scope>
    <source>
        <strain evidence="9 10">SAG 245.80</strain>
    </source>
</reference>
<dbReference type="Pfam" id="PF00226">
    <property type="entry name" value="DnaJ"/>
    <property type="match status" value="1"/>
</dbReference>
<feature type="chain" id="PRO_5043418828" description="DnaJ homolog subfamily C member 16" evidence="7">
    <location>
        <begin position="22"/>
        <end position="389"/>
    </location>
</feature>
<dbReference type="InterPro" id="IPR018253">
    <property type="entry name" value="DnaJ_domain_CS"/>
</dbReference>
<evidence type="ECO:0000313" key="10">
    <source>
        <dbReference type="Proteomes" id="UP001445335"/>
    </source>
</evidence>
<dbReference type="SMART" id="SM00271">
    <property type="entry name" value="DnaJ"/>
    <property type="match status" value="1"/>
</dbReference>
<dbReference type="PANTHER" id="PTHR45184:SF1">
    <property type="entry name" value="DNAJ PROTEIN ERDJ3A"/>
    <property type="match status" value="1"/>
</dbReference>
<comment type="caution">
    <text evidence="9">The sequence shown here is derived from an EMBL/GenBank/DDBJ whole genome shotgun (WGS) entry which is preliminary data.</text>
</comment>
<dbReference type="InterPro" id="IPR036869">
    <property type="entry name" value="J_dom_sf"/>
</dbReference>
<dbReference type="InterPro" id="IPR036361">
    <property type="entry name" value="SAP_dom_sf"/>
</dbReference>